<dbReference type="PANTHER" id="PTHR32089">
    <property type="entry name" value="METHYL-ACCEPTING CHEMOTAXIS PROTEIN MCPB"/>
    <property type="match status" value="1"/>
</dbReference>
<comment type="caution">
    <text evidence="11">The sequence shown here is derived from an EMBL/GenBank/DDBJ whole genome shotgun (WGS) entry which is preliminary data.</text>
</comment>
<comment type="similarity">
    <text evidence="4">Belongs to the methyl-accepting chemotaxis (MCP) protein family.</text>
</comment>
<feature type="coiled-coil region" evidence="6">
    <location>
        <begin position="229"/>
        <end position="256"/>
    </location>
</feature>
<keyword evidence="7" id="KW-1133">Transmembrane helix</keyword>
<keyword evidence="7" id="KW-0812">Transmembrane</keyword>
<dbReference type="SMART" id="SM00283">
    <property type="entry name" value="MA"/>
    <property type="match status" value="1"/>
</dbReference>
<dbReference type="InterPro" id="IPR003660">
    <property type="entry name" value="HAMP_dom"/>
</dbReference>
<dbReference type="SUPFAM" id="SSF58104">
    <property type="entry name" value="Methyl-accepting chemotaxis protein (MCP) signaling domain"/>
    <property type="match status" value="1"/>
</dbReference>
<evidence type="ECO:0000259" key="10">
    <source>
        <dbReference type="PROSITE" id="PS50885"/>
    </source>
</evidence>
<comment type="subcellular location">
    <subcellularLocation>
        <location evidence="1">Cell inner membrane</location>
        <topology evidence="1">Multi-pass membrane protein</topology>
    </subcellularLocation>
</comment>
<keyword evidence="12" id="KW-1185">Reference proteome</keyword>
<dbReference type="GO" id="GO:0005886">
    <property type="term" value="C:plasma membrane"/>
    <property type="evidence" value="ECO:0007669"/>
    <property type="project" value="UniProtKB-SubCell"/>
</dbReference>
<feature type="domain" description="Methyl-accepting transducer" evidence="8">
    <location>
        <begin position="412"/>
        <end position="648"/>
    </location>
</feature>
<feature type="domain" description="HAMP" evidence="10">
    <location>
        <begin position="355"/>
        <end position="407"/>
    </location>
</feature>
<dbReference type="Gene3D" id="1.10.287.950">
    <property type="entry name" value="Methyl-accepting chemotaxis protein"/>
    <property type="match status" value="1"/>
</dbReference>
<reference evidence="11 12" key="1">
    <citation type="submission" date="2018-07" db="EMBL/GenBank/DDBJ databases">
        <title>Corallincola holothuriorum sp. nov., a new facultative anaerobe isolated from sea cucumber Apostichopus japonicus.</title>
        <authorList>
            <person name="Xia H."/>
        </authorList>
    </citation>
    <scope>NUCLEOTIDE SEQUENCE [LARGE SCALE GENOMIC DNA]</scope>
    <source>
        <strain evidence="11 12">C4</strain>
    </source>
</reference>
<dbReference type="PROSITE" id="PS50192">
    <property type="entry name" value="T_SNARE"/>
    <property type="match status" value="1"/>
</dbReference>
<dbReference type="PROSITE" id="PS50111">
    <property type="entry name" value="CHEMOTAXIS_TRANSDUC_2"/>
    <property type="match status" value="1"/>
</dbReference>
<evidence type="ECO:0000256" key="4">
    <source>
        <dbReference type="ARBA" id="ARBA00029447"/>
    </source>
</evidence>
<gene>
    <name evidence="11" type="ORF">DU002_02230</name>
</gene>
<evidence type="ECO:0000313" key="12">
    <source>
        <dbReference type="Proteomes" id="UP000252558"/>
    </source>
</evidence>
<dbReference type="AlphaFoldDB" id="A0A368NQI0"/>
<dbReference type="GO" id="GO:0007165">
    <property type="term" value="P:signal transduction"/>
    <property type="evidence" value="ECO:0007669"/>
    <property type="project" value="UniProtKB-KW"/>
</dbReference>
<dbReference type="Pfam" id="PF00015">
    <property type="entry name" value="MCPsignal"/>
    <property type="match status" value="1"/>
</dbReference>
<dbReference type="Pfam" id="PF00672">
    <property type="entry name" value="HAMP"/>
    <property type="match status" value="1"/>
</dbReference>
<organism evidence="11 12">
    <name type="scientific">Corallincola holothuriorum</name>
    <dbReference type="NCBI Taxonomy" id="2282215"/>
    <lineage>
        <taxon>Bacteria</taxon>
        <taxon>Pseudomonadati</taxon>
        <taxon>Pseudomonadota</taxon>
        <taxon>Gammaproteobacteria</taxon>
        <taxon>Alteromonadales</taxon>
        <taxon>Psychromonadaceae</taxon>
        <taxon>Corallincola</taxon>
    </lineage>
</organism>
<dbReference type="EMBL" id="QPID01000001">
    <property type="protein sequence ID" value="RCU52802.1"/>
    <property type="molecule type" value="Genomic_DNA"/>
</dbReference>
<evidence type="ECO:0000256" key="5">
    <source>
        <dbReference type="PROSITE-ProRule" id="PRU00284"/>
    </source>
</evidence>
<evidence type="ECO:0000256" key="7">
    <source>
        <dbReference type="SAM" id="Phobius"/>
    </source>
</evidence>
<protein>
    <submittedName>
        <fullName evidence="11">Methyl-accepting chemotaxis protein</fullName>
    </submittedName>
</protein>
<evidence type="ECO:0000313" key="11">
    <source>
        <dbReference type="EMBL" id="RCU52802.1"/>
    </source>
</evidence>
<sequence>MFKAESMSNNKRPKGNLLAMFQNISVVLRVSLGFAILVVLMLIISGVSLLGMTGLNSQLLKVTNEAVPLVEEANKASIALLTANRHFKDFITSKDSAAMDAAELAFSTSETQFKEQLAGLTSLTKNQNDINNLLEQLGSLDESFFGEAKAAMASYRSIQASKKDVSSQVADFYIMLPQLKKFIADKVHKLQDDYIRNLADEYYVALNGLEGPTVKALSSDQLSDIDSTISQNEKRRGNYESKLVDLEDEIPDLRNDVGFMLDRLDKALTAPDGALANHRQLIFLTDDVFNKASVAAQSIADAVSVFDQVTSAATTFVNTASDDASSALNKGLSLVAILGLLSILIAAVIGWSTAIGIRRPLKNILDVLSAIVDGDMTHTVTVKGENEFGQLGSWVNKLNQQMRDILGQLTTASHHLSQVAVSNQQTSTHSRDELDRQRHETASVATAMTEMSASVKEVTYSANITLEKVLEVESAANTGREVMSHNITTTHQLSEKLKQSNEVIGQVDGYSNNIGGILVVIRGIADQTNLLALNAAIEAARAGEQGRGFAVVADEVRNLAQKTGESITEIQSMIESLQSSAKQAVEVVSECFNEMEASVMQASDANSSMEEIQGIIAQISDMSSQIAAAAEEQQCTADEITRNINHISDISDENYEGIEAIAKGSAELERLAKEQDQLVDRFKL</sequence>
<keyword evidence="3 5" id="KW-0807">Transducer</keyword>
<dbReference type="CDD" id="cd06225">
    <property type="entry name" value="HAMP"/>
    <property type="match status" value="1"/>
</dbReference>
<evidence type="ECO:0000256" key="6">
    <source>
        <dbReference type="SAM" id="Coils"/>
    </source>
</evidence>
<dbReference type="Proteomes" id="UP000252558">
    <property type="component" value="Unassembled WGS sequence"/>
</dbReference>
<evidence type="ECO:0000259" key="8">
    <source>
        <dbReference type="PROSITE" id="PS50111"/>
    </source>
</evidence>
<evidence type="ECO:0000256" key="2">
    <source>
        <dbReference type="ARBA" id="ARBA00022519"/>
    </source>
</evidence>
<dbReference type="InterPro" id="IPR004089">
    <property type="entry name" value="MCPsignal_dom"/>
</dbReference>
<dbReference type="CDD" id="cd11386">
    <property type="entry name" value="MCP_signal"/>
    <property type="match status" value="1"/>
</dbReference>
<dbReference type="PROSITE" id="PS50885">
    <property type="entry name" value="HAMP"/>
    <property type="match status" value="1"/>
</dbReference>
<dbReference type="InterPro" id="IPR000727">
    <property type="entry name" value="T_SNARE_dom"/>
</dbReference>
<evidence type="ECO:0000256" key="3">
    <source>
        <dbReference type="ARBA" id="ARBA00023224"/>
    </source>
</evidence>
<proteinExistence type="inferred from homology"/>
<keyword evidence="6" id="KW-0175">Coiled coil</keyword>
<feature type="transmembrane region" description="Helical" evidence="7">
    <location>
        <begin position="331"/>
        <end position="351"/>
    </location>
</feature>
<dbReference type="PANTHER" id="PTHR32089:SF70">
    <property type="entry name" value="ENERGY TAXIS MODULATING METHYL ACCEPTING SENSORY TRANSDUCER"/>
    <property type="match status" value="1"/>
</dbReference>
<keyword evidence="7" id="KW-0472">Membrane</keyword>
<evidence type="ECO:0000256" key="1">
    <source>
        <dbReference type="ARBA" id="ARBA00004429"/>
    </source>
</evidence>
<accession>A0A368NQI0</accession>
<feature type="transmembrane region" description="Helical" evidence="7">
    <location>
        <begin position="26"/>
        <end position="51"/>
    </location>
</feature>
<name>A0A368NQI0_9GAMM</name>
<keyword evidence="2" id="KW-0997">Cell inner membrane</keyword>
<feature type="domain" description="T-SNARE coiled-coil homology" evidence="9">
    <location>
        <begin position="599"/>
        <end position="661"/>
    </location>
</feature>
<evidence type="ECO:0000259" key="9">
    <source>
        <dbReference type="PROSITE" id="PS50192"/>
    </source>
</evidence>
<dbReference type="GO" id="GO:0006935">
    <property type="term" value="P:chemotaxis"/>
    <property type="evidence" value="ECO:0007669"/>
    <property type="project" value="UniProtKB-ARBA"/>
</dbReference>
<keyword evidence="2" id="KW-1003">Cell membrane</keyword>
<dbReference type="FunFam" id="1.10.287.950:FF:000001">
    <property type="entry name" value="Methyl-accepting chemotaxis sensory transducer"/>
    <property type="match status" value="1"/>
</dbReference>